<protein>
    <submittedName>
        <fullName evidence="1">Uncharacterized protein</fullName>
    </submittedName>
</protein>
<proteinExistence type="predicted"/>
<comment type="caution">
    <text evidence="1">The sequence shown here is derived from an EMBL/GenBank/DDBJ whole genome shotgun (WGS) entry which is preliminary data.</text>
</comment>
<dbReference type="Proteomes" id="UP001279734">
    <property type="component" value="Unassembled WGS sequence"/>
</dbReference>
<organism evidence="1 2">
    <name type="scientific">Nepenthes gracilis</name>
    <name type="common">Slender pitcher plant</name>
    <dbReference type="NCBI Taxonomy" id="150966"/>
    <lineage>
        <taxon>Eukaryota</taxon>
        <taxon>Viridiplantae</taxon>
        <taxon>Streptophyta</taxon>
        <taxon>Embryophyta</taxon>
        <taxon>Tracheophyta</taxon>
        <taxon>Spermatophyta</taxon>
        <taxon>Magnoliopsida</taxon>
        <taxon>eudicotyledons</taxon>
        <taxon>Gunneridae</taxon>
        <taxon>Pentapetalae</taxon>
        <taxon>Caryophyllales</taxon>
        <taxon>Nepenthaceae</taxon>
        <taxon>Nepenthes</taxon>
    </lineage>
</organism>
<name>A0AAD3S866_NEPGR</name>
<keyword evidence="2" id="KW-1185">Reference proteome</keyword>
<evidence type="ECO:0000313" key="1">
    <source>
        <dbReference type="EMBL" id="GMH06190.1"/>
    </source>
</evidence>
<accession>A0AAD3S866</accession>
<gene>
    <name evidence="1" type="ORF">Nepgr_008030</name>
</gene>
<dbReference type="EMBL" id="BSYO01000006">
    <property type="protein sequence ID" value="GMH06190.1"/>
    <property type="molecule type" value="Genomic_DNA"/>
</dbReference>
<sequence length="135" mass="15398">MKAIGRSDIGSAFHITMDLLLQILLFNSKNRQQNIPPSTRSRSHYHHNKRSKLIQQPFIQPAFRIRSIFSKERLYSISCISSCSKSICSQQYTPPTTKSTQLSAAIIQHQHMEEPSTADTRSLVILHPVRLLPTN</sequence>
<evidence type="ECO:0000313" key="2">
    <source>
        <dbReference type="Proteomes" id="UP001279734"/>
    </source>
</evidence>
<reference evidence="1" key="1">
    <citation type="submission" date="2023-05" db="EMBL/GenBank/DDBJ databases">
        <title>Nepenthes gracilis genome sequencing.</title>
        <authorList>
            <person name="Fukushima K."/>
        </authorList>
    </citation>
    <scope>NUCLEOTIDE SEQUENCE</scope>
    <source>
        <strain evidence="1">SING2019-196</strain>
    </source>
</reference>
<dbReference type="AlphaFoldDB" id="A0AAD3S866"/>